<evidence type="ECO:0000313" key="3">
    <source>
        <dbReference type="EMBL" id="MFC3986024.1"/>
    </source>
</evidence>
<protein>
    <submittedName>
        <fullName evidence="3">S26 family signal peptidase</fullName>
    </submittedName>
</protein>
<proteinExistence type="predicted"/>
<feature type="region of interest" description="Disordered" evidence="1">
    <location>
        <begin position="1"/>
        <end position="46"/>
    </location>
</feature>
<dbReference type="Pfam" id="PF10502">
    <property type="entry name" value="Peptidase_S26"/>
    <property type="match status" value="1"/>
</dbReference>
<dbReference type="Proteomes" id="UP001595698">
    <property type="component" value="Unassembled WGS sequence"/>
</dbReference>
<evidence type="ECO:0000313" key="4">
    <source>
        <dbReference type="Proteomes" id="UP001595698"/>
    </source>
</evidence>
<name>A0ABV8FBG3_9ACTN</name>
<reference evidence="4" key="1">
    <citation type="journal article" date="2019" name="Int. J. Syst. Evol. Microbiol.">
        <title>The Global Catalogue of Microorganisms (GCM) 10K type strain sequencing project: providing services to taxonomists for standard genome sequencing and annotation.</title>
        <authorList>
            <consortium name="The Broad Institute Genomics Platform"/>
            <consortium name="The Broad Institute Genome Sequencing Center for Infectious Disease"/>
            <person name="Wu L."/>
            <person name="Ma J."/>
        </authorList>
    </citation>
    <scope>NUCLEOTIDE SEQUENCE [LARGE SCALE GENOMIC DNA]</scope>
    <source>
        <strain evidence="4">TBRC 7912</strain>
    </source>
</reference>
<feature type="compositionally biased region" description="Basic and acidic residues" evidence="1">
    <location>
        <begin position="11"/>
        <end position="29"/>
    </location>
</feature>
<gene>
    <name evidence="3" type="ORF">ACFOYY_38255</name>
</gene>
<feature type="region of interest" description="Disordered" evidence="1">
    <location>
        <begin position="60"/>
        <end position="108"/>
    </location>
</feature>
<comment type="caution">
    <text evidence="3">The sequence shown here is derived from an EMBL/GenBank/DDBJ whole genome shotgun (WGS) entry which is preliminary data.</text>
</comment>
<dbReference type="RefSeq" id="WP_386196135.1">
    <property type="nucleotide sequence ID" value="NZ_JBHSBC010000049.1"/>
</dbReference>
<dbReference type="Gene3D" id="2.10.109.10">
    <property type="entry name" value="Umud Fragment, subunit A"/>
    <property type="match status" value="1"/>
</dbReference>
<dbReference type="EMBL" id="JBHSBC010000049">
    <property type="protein sequence ID" value="MFC3986024.1"/>
    <property type="molecule type" value="Genomic_DNA"/>
</dbReference>
<dbReference type="SUPFAM" id="SSF51306">
    <property type="entry name" value="LexA/Signal peptidase"/>
    <property type="match status" value="1"/>
</dbReference>
<accession>A0ABV8FBG3</accession>
<evidence type="ECO:0000259" key="2">
    <source>
        <dbReference type="Pfam" id="PF10502"/>
    </source>
</evidence>
<keyword evidence="4" id="KW-1185">Reference proteome</keyword>
<feature type="domain" description="Peptidase S26" evidence="2">
    <location>
        <begin position="95"/>
        <end position="140"/>
    </location>
</feature>
<dbReference type="InterPro" id="IPR019533">
    <property type="entry name" value="Peptidase_S26"/>
</dbReference>
<dbReference type="InterPro" id="IPR036286">
    <property type="entry name" value="LexA/Signal_pep-like_sf"/>
</dbReference>
<sequence length="144" mass="15441">MESEAFAPRPRSTDPHNGREEHVQPHQVDEPDPGSNGRASGDRGCGQLLVVGGAWSDRLRQQYKRDPEAATGPGSCANRHLARPNRERSCSAPLPAQPTSTSERTVPDGQLVLLGDDPDGGFGSRHFGFVSAEPVMGTVVRFEG</sequence>
<evidence type="ECO:0000256" key="1">
    <source>
        <dbReference type="SAM" id="MobiDB-lite"/>
    </source>
</evidence>
<organism evidence="3 4">
    <name type="scientific">Streptosporangium jomthongense</name>
    <dbReference type="NCBI Taxonomy" id="1193683"/>
    <lineage>
        <taxon>Bacteria</taxon>
        <taxon>Bacillati</taxon>
        <taxon>Actinomycetota</taxon>
        <taxon>Actinomycetes</taxon>
        <taxon>Streptosporangiales</taxon>
        <taxon>Streptosporangiaceae</taxon>
        <taxon>Streptosporangium</taxon>
    </lineage>
</organism>